<dbReference type="PANTHER" id="PTHR31139">
    <property type="entry name" value="ECTOPIC P GRANULES PROTEIN 5 HOMOLOG"/>
    <property type="match status" value="1"/>
</dbReference>
<evidence type="ECO:0000256" key="1">
    <source>
        <dbReference type="ARBA" id="ARBA00010948"/>
    </source>
</evidence>
<evidence type="ECO:0000313" key="5">
    <source>
        <dbReference type="EMBL" id="KAK7586190.1"/>
    </source>
</evidence>
<feature type="domain" description="Epg5-like TPR" evidence="4">
    <location>
        <begin position="1179"/>
        <end position="1361"/>
    </location>
</feature>
<evidence type="ECO:0000256" key="2">
    <source>
        <dbReference type="ARBA" id="ARBA00023006"/>
    </source>
</evidence>
<dbReference type="Proteomes" id="UP001367676">
    <property type="component" value="Unassembled WGS sequence"/>
</dbReference>
<keyword evidence="6" id="KW-1185">Reference proteome</keyword>
<sequence>MEVSKSAEEEDPDLQERKVINQLSALDVSNCDEVQNASENNDELSSEIIENYEYVCSELPKSIVAEKISAKAETSDEPNAQRNWEINFGYDIVSDYPSSAEEAINLIGEDDELSIINTVNEQVSCTTDSKSVMLNVNDSKNHLENIPSAPNSSKIADYVNDTNSAFLERTAFYPDVILQVPSNITYRDSFEKLKPFTEADMTALYFNQELHNLDFFVDNFIEVELKSGFVVNHPLHELLTCYLTCRDNLTKNEIEFDHYMEDYKQFQEKIWHLDTSSLTEYGECQDGNPVSVTHQFKVARFNSYIYDKLARNIEDLEILTTEHYATNIFNVKLYKVKIEHFISSLCSQFNFLHSNFSLRLHNELIPCGPDGRDYRREINELKKAVSVLFCFQRRPLKDNSFIEETREWLGKLMSVLLRVASIEDHLFIIHHIMRCPAGVGKWGSKFIQPPVPENGSMHHQQFIDHSITTLAAVLLPVKSRDQFLQQMEIGSVESDVWVIVDSDGEDAEENNVPKTALKENDLVSFLNQIPFSDIFQQILLVNKCNGDMLYDINLITDRDVLRSIVIGSLLVNLFEKGIENYQLPMYKQFCKRLSRLIKHVASYISDHWEMYRERYTQRSIVDSDTLNRLQTEYDEFLKRVVCTLYTTHNKIGWQYLATLPFNMIASQTLWNLYQYLLHTNSENDVLMSEEFMETLALLPDDDIYYFLTTISNMALNRPKQDWLFIQTVTLQLFRIGFVNNSVRDKCMKSSRILISNLASKHPSLISDLLLALKKDFIFVGKFSMYLFKELPISSWLPNHVDTLTFTDWLLNYSLTSWESNLARYIFTQLNWSFNLNETDLFLSRDFHYQVAIIIVKTIYTYTDDLSGSGSSVILSQGVRQVSSIVRNSTPEQALHNWAWQILSKLKLHLLDQPTRLIKLALTDNKLLAQIPDINSDTEEMRTLSEGINKNIPIAYYAALLMSNVGHSLPLICESCWDYCEILIMHGKISHVLHVLQLTLPYYLESIESLLSLEKFKKVISKLITADQTYMKMAKNLIVTDFPRPMHVQFASLIQYHLDNFSKYCLHSPNQMVELWLQTLCSVWNEDCVSVMYLLNTVFCYVFGEESLNQTGVRILSQLIEDNRFTSGGGLSSLASWIGYGCSADTIALRASLLPRSSAVMSHSPYFSFFALQLEEYYTQTQTQVWDELLKLLHATSGKANVDNCLKKACSNLKITSFASASLAIYRWSQYALELPADHPILPLFWQRFFRLYLYRLPGSTNKICIGNKFFEGAVNGNYFKKIKRKLQDCVACYTAKIIEDEYEKVFVNNIISLYKAFLFWIDDSRLHEPDVFLPAFPAAYYPVKLAEILNGSEVPWFEFVDFDRIKSEQKTMNDTWIKTLSRDIRSSFRQVMCFPEDKNVIAAILDRLNSYDERRPPPQLTFTGSVIPEIPFKSLMYKSSMQEYQDCLSCHFQTLTDFTRSYETERIQQKTAAISLLEAFRNLYVEVEVEEKFVASCDVASPLYKRRSLVSSHCAGPAPISIVFCEGRLNKTAKNTIEKADVEFQRLLKTNFRTPSHQVSVACIVLELFSESAEKLSVNVSTLSSLQDVGVSYFYSLISLYDSCISEYFPTRLLLRKVIDKLGQSFIDEVESECQKLLATILVNPKLSNILISHFTPSTVSAELFVSLYRQVTSVISLKNVTFVLDLISKFHVKEWLNKKVSKYKTRSQLIEVLSLSLKDIGSQPLETLSPIHKFLRRDLCDILVHNFPEHYGEILHVVLRFSAEEKFSCDVWFDVLNSLLLCASRTSNADVENDSTVLQPGLSVHQIRDISRKYASELRSLNFQELNETVNILSSNFLKERLQYGLYGLYPKYSIYMEPILILHSMVGHAVVASVLRVQKGLLADRICEKIWPILANLFSPWIVPYYTGSLHEPPAAWIQKLTEDRSVLLPWTSAESQIANKMMFTFTESLRFTLDALPASNVILSNVCQWYITQYARESVKEHILSVVQNNLTSLYWFRFMPTILDLELVLKVIDQYLPVCHSFLGSIFIEIPWKTVVQQETNPPAAARLHVILLNLLIKLANEPNLRQTRKVTSLLIEAQQFQWHLVDAVNYEFVLNWFVMSYDPRVIVQMTDDDWNGIDAAAFDLLQVAAGYTQESSSNHINIQKKRQMFVKACVKMTLQWAHRYKNILSRHHSQIELALTKMLDRMEQVITSTVLLEDQGSQCASLLAEIFILINQPSGSILPKIMIQVLTNWLTHRTANGPVLRGLFRVVGTSVIDHLHLGTILETCLSSWFNNAAGTSDCDWKKVLHDLHIVSVTHPALEDTFIENNHILSLYSLAAKQMTSDNSVYIANKVVHWIKSLKPSNENESKLPLLWSLAFSHLNDNISEMRPLLLKLSSYFQQIINLKTGWALFGVIGMNKQPVPSPRCKLLCYALNAFLLMKLSEIIPDEGNDEVMTSSASESEFKNKSLVSAECIRSISALESLIGDKHYVEYKITIDSAVRSIKSKEVTLFEGEKFIITLAKQLYTDGYIHAFQFDSV</sequence>
<proteinExistence type="inferred from homology"/>
<organism evidence="5 6">
    <name type="scientific">Parthenolecanium corni</name>
    <dbReference type="NCBI Taxonomy" id="536013"/>
    <lineage>
        <taxon>Eukaryota</taxon>
        <taxon>Metazoa</taxon>
        <taxon>Ecdysozoa</taxon>
        <taxon>Arthropoda</taxon>
        <taxon>Hexapoda</taxon>
        <taxon>Insecta</taxon>
        <taxon>Pterygota</taxon>
        <taxon>Neoptera</taxon>
        <taxon>Paraneoptera</taxon>
        <taxon>Hemiptera</taxon>
        <taxon>Sternorrhyncha</taxon>
        <taxon>Coccoidea</taxon>
        <taxon>Coccidae</taxon>
        <taxon>Parthenolecanium</taxon>
    </lineage>
</organism>
<evidence type="ECO:0008006" key="7">
    <source>
        <dbReference type="Google" id="ProtNLM"/>
    </source>
</evidence>
<name>A0AAN9Y4H2_9HEMI</name>
<evidence type="ECO:0000313" key="6">
    <source>
        <dbReference type="Proteomes" id="UP001367676"/>
    </source>
</evidence>
<dbReference type="InterPro" id="IPR058750">
    <property type="entry name" value="TPR_Epg5"/>
</dbReference>
<accession>A0AAN9Y4H2</accession>
<protein>
    <recommendedName>
        <fullName evidence="7">Ectopic P granules protein 5 homolog</fullName>
    </recommendedName>
</protein>
<dbReference type="PANTHER" id="PTHR31139:SF4">
    <property type="entry name" value="ECTOPIC P GRANULES PROTEIN 5 HOMOLOG"/>
    <property type="match status" value="1"/>
</dbReference>
<feature type="domain" description="Epg5-like central TPR repeats" evidence="3">
    <location>
        <begin position="1630"/>
        <end position="2036"/>
    </location>
</feature>
<evidence type="ECO:0000259" key="4">
    <source>
        <dbReference type="Pfam" id="PF26573"/>
    </source>
</evidence>
<dbReference type="EMBL" id="JBBCAQ010000027">
    <property type="protein sequence ID" value="KAK7586190.1"/>
    <property type="molecule type" value="Genomic_DNA"/>
</dbReference>
<reference evidence="5 6" key="1">
    <citation type="submission" date="2024-03" db="EMBL/GenBank/DDBJ databases">
        <title>Adaptation during the transition from Ophiocordyceps entomopathogen to insect associate is accompanied by gene loss and intensified selection.</title>
        <authorList>
            <person name="Ward C.M."/>
            <person name="Onetto C.A."/>
            <person name="Borneman A.R."/>
        </authorList>
    </citation>
    <scope>NUCLEOTIDE SEQUENCE [LARGE SCALE GENOMIC DNA]</scope>
    <source>
        <strain evidence="5">AWRI1</strain>
        <tissue evidence="5">Single Adult Female</tissue>
    </source>
</reference>
<comment type="similarity">
    <text evidence="1">Belongs to the EPG5 family.</text>
</comment>
<evidence type="ECO:0000259" key="3">
    <source>
        <dbReference type="Pfam" id="PF26103"/>
    </source>
</evidence>
<dbReference type="Pfam" id="PF26573">
    <property type="entry name" value="TPR_Epg5_2"/>
    <property type="match status" value="1"/>
</dbReference>
<gene>
    <name evidence="5" type="ORF">V9T40_004066</name>
</gene>
<dbReference type="Pfam" id="PF26103">
    <property type="entry name" value="TPR_Epg5"/>
    <property type="match status" value="1"/>
</dbReference>
<dbReference type="GO" id="GO:0097352">
    <property type="term" value="P:autophagosome maturation"/>
    <property type="evidence" value="ECO:0007669"/>
    <property type="project" value="TreeGrafter"/>
</dbReference>
<keyword evidence="2" id="KW-0072">Autophagy</keyword>
<dbReference type="InterPro" id="IPR059030">
    <property type="entry name" value="TPR_Epg5_mid"/>
</dbReference>
<dbReference type="GO" id="GO:0005737">
    <property type="term" value="C:cytoplasm"/>
    <property type="evidence" value="ECO:0007669"/>
    <property type="project" value="TreeGrafter"/>
</dbReference>
<dbReference type="InterPro" id="IPR051436">
    <property type="entry name" value="Autophagy-related_EPG5"/>
</dbReference>
<comment type="caution">
    <text evidence="5">The sequence shown here is derived from an EMBL/GenBank/DDBJ whole genome shotgun (WGS) entry which is preliminary data.</text>
</comment>